<accession>A0ABP0YA63</accession>
<dbReference type="EMBL" id="OZ021736">
    <property type="protein sequence ID" value="CAK9315848.1"/>
    <property type="molecule type" value="Genomic_DNA"/>
</dbReference>
<evidence type="ECO:0000259" key="1">
    <source>
        <dbReference type="Pfam" id="PF12315"/>
    </source>
</evidence>
<dbReference type="Proteomes" id="UP001642487">
    <property type="component" value="Chromosome 2"/>
</dbReference>
<dbReference type="InterPro" id="IPR022087">
    <property type="entry name" value="DA1-like_dom"/>
</dbReference>
<sequence>MAILDKEKCGALIQECYQFFKMLEMELKEDIRFYLVDKLVMATLTSNGTSTGPVHPTSTIWGLTKIASKPLEDEVRVGKIIKVEHSKHEGHGCEVTIAVLFGLPMVMTGAILAHEMMHAWFRLRHVANLEPKVEEGICQVIGRKWVDWYEAKRGGGGRRGDEEAQFEKNLMETLKHLVEMDCTEAYGEGFRDAQWAVARYGLKCTINHIVTYETLPQRS</sequence>
<keyword evidence="3" id="KW-1185">Reference proteome</keyword>
<dbReference type="PANTHER" id="PTHR24209">
    <property type="entry name" value="PROTEIN DA1-RELATED 2"/>
    <property type="match status" value="1"/>
</dbReference>
<reference evidence="2 3" key="1">
    <citation type="submission" date="2024-03" db="EMBL/GenBank/DDBJ databases">
        <authorList>
            <person name="Gkanogiannis A."/>
            <person name="Becerra Lopez-Lavalle L."/>
        </authorList>
    </citation>
    <scope>NUCLEOTIDE SEQUENCE [LARGE SCALE GENOMIC DNA]</scope>
</reference>
<evidence type="ECO:0000313" key="3">
    <source>
        <dbReference type="Proteomes" id="UP001642487"/>
    </source>
</evidence>
<organism evidence="2 3">
    <name type="scientific">Citrullus colocynthis</name>
    <name type="common">colocynth</name>
    <dbReference type="NCBI Taxonomy" id="252529"/>
    <lineage>
        <taxon>Eukaryota</taxon>
        <taxon>Viridiplantae</taxon>
        <taxon>Streptophyta</taxon>
        <taxon>Embryophyta</taxon>
        <taxon>Tracheophyta</taxon>
        <taxon>Spermatophyta</taxon>
        <taxon>Magnoliopsida</taxon>
        <taxon>eudicotyledons</taxon>
        <taxon>Gunneridae</taxon>
        <taxon>Pentapetalae</taxon>
        <taxon>rosids</taxon>
        <taxon>fabids</taxon>
        <taxon>Cucurbitales</taxon>
        <taxon>Cucurbitaceae</taxon>
        <taxon>Benincaseae</taxon>
        <taxon>Citrullus</taxon>
    </lineage>
</organism>
<evidence type="ECO:0000313" key="2">
    <source>
        <dbReference type="EMBL" id="CAK9315848.1"/>
    </source>
</evidence>
<dbReference type="InterPro" id="IPR045218">
    <property type="entry name" value="DA1-like"/>
</dbReference>
<protein>
    <recommendedName>
        <fullName evidence="1">Protein DA1-like domain-containing protein</fullName>
    </recommendedName>
</protein>
<dbReference type="Pfam" id="PF12315">
    <property type="entry name" value="DA1-like"/>
    <property type="match status" value="1"/>
</dbReference>
<feature type="domain" description="Protein DA1-like" evidence="1">
    <location>
        <begin position="23"/>
        <end position="210"/>
    </location>
</feature>
<dbReference type="PANTHER" id="PTHR24209:SF31">
    <property type="entry name" value="PROTEIN DA1-LIKE ISOFORM X1"/>
    <property type="match status" value="1"/>
</dbReference>
<proteinExistence type="predicted"/>
<gene>
    <name evidence="2" type="ORF">CITCOLO1_LOCUS7688</name>
</gene>
<name>A0ABP0YA63_9ROSI</name>